<dbReference type="GeneID" id="86925963"/>
<protein>
    <submittedName>
        <fullName evidence="3">Transcriptional regulator</fullName>
    </submittedName>
</protein>
<gene>
    <name evidence="3" type="ORF">CHH61_12590</name>
</gene>
<feature type="domain" description="HTH cro/C1-type" evidence="2">
    <location>
        <begin position="9"/>
        <end position="63"/>
    </location>
</feature>
<dbReference type="Proteomes" id="UP000216133">
    <property type="component" value="Unassembled WGS sequence"/>
</dbReference>
<keyword evidence="1" id="KW-0238">DNA-binding</keyword>
<dbReference type="InterPro" id="IPR010982">
    <property type="entry name" value="Lambda_DNA-bd_dom_sf"/>
</dbReference>
<name>A0A268RZM5_SHOCL</name>
<dbReference type="SMART" id="SM00530">
    <property type="entry name" value="HTH_XRE"/>
    <property type="match status" value="1"/>
</dbReference>
<dbReference type="PANTHER" id="PTHR46558:SF4">
    <property type="entry name" value="DNA-BIDING PHAGE PROTEIN"/>
    <property type="match status" value="1"/>
</dbReference>
<dbReference type="PROSITE" id="PS50943">
    <property type="entry name" value="HTH_CROC1"/>
    <property type="match status" value="1"/>
</dbReference>
<dbReference type="PANTHER" id="PTHR46558">
    <property type="entry name" value="TRACRIPTIONAL REGULATORY PROTEIN-RELATED-RELATED"/>
    <property type="match status" value="1"/>
</dbReference>
<dbReference type="AlphaFoldDB" id="A0A268RZM5"/>
<dbReference type="CDD" id="cd00093">
    <property type="entry name" value="HTH_XRE"/>
    <property type="match status" value="1"/>
</dbReference>
<dbReference type="GO" id="GO:0003677">
    <property type="term" value="F:DNA binding"/>
    <property type="evidence" value="ECO:0007669"/>
    <property type="project" value="UniProtKB-KW"/>
</dbReference>
<accession>A0A268RZM5</accession>
<dbReference type="RefSeq" id="WP_094428267.1">
    <property type="nucleotide sequence ID" value="NZ_CP019985.1"/>
</dbReference>
<evidence type="ECO:0000313" key="4">
    <source>
        <dbReference type="Proteomes" id="UP000216133"/>
    </source>
</evidence>
<comment type="caution">
    <text evidence="3">The sequence shown here is derived from an EMBL/GenBank/DDBJ whole genome shotgun (WGS) entry which is preliminary data.</text>
</comment>
<proteinExistence type="predicted"/>
<dbReference type="InterPro" id="IPR001387">
    <property type="entry name" value="Cro/C1-type_HTH"/>
</dbReference>
<evidence type="ECO:0000256" key="1">
    <source>
        <dbReference type="ARBA" id="ARBA00023125"/>
    </source>
</evidence>
<sequence>MIVLQRETLKKVRLEHQMTLEAVAKKINVSTPFYWQIENGKRGLSYELAYRIAAVFSLKPDDLFFDDMLTINLQNEKETKNDKSQSNK</sequence>
<dbReference type="EMBL" id="NPBS01000064">
    <property type="protein sequence ID" value="PAF25692.1"/>
    <property type="molecule type" value="Genomic_DNA"/>
</dbReference>
<dbReference type="Pfam" id="PF01381">
    <property type="entry name" value="HTH_3"/>
    <property type="match status" value="1"/>
</dbReference>
<dbReference type="Gene3D" id="1.10.260.40">
    <property type="entry name" value="lambda repressor-like DNA-binding domains"/>
    <property type="match status" value="1"/>
</dbReference>
<organism evidence="3 4">
    <name type="scientific">Shouchella clausii</name>
    <name type="common">Alkalihalobacillus clausii</name>
    <dbReference type="NCBI Taxonomy" id="79880"/>
    <lineage>
        <taxon>Bacteria</taxon>
        <taxon>Bacillati</taxon>
        <taxon>Bacillota</taxon>
        <taxon>Bacilli</taxon>
        <taxon>Bacillales</taxon>
        <taxon>Bacillaceae</taxon>
        <taxon>Shouchella</taxon>
    </lineage>
</organism>
<reference evidence="3 4" key="1">
    <citation type="submission" date="2017-07" db="EMBL/GenBank/DDBJ databases">
        <title>Isolation and whole genome analysis of endospore-forming bacteria from heroin.</title>
        <authorList>
            <person name="Kalinowski J."/>
            <person name="Ahrens B."/>
            <person name="Al-Dilaimi A."/>
            <person name="Winkler A."/>
            <person name="Wibberg D."/>
            <person name="Schleenbecker U."/>
            <person name="Ruckert C."/>
            <person name="Wolfel R."/>
            <person name="Grass G."/>
        </authorList>
    </citation>
    <scope>NUCLEOTIDE SEQUENCE [LARGE SCALE GENOMIC DNA]</scope>
    <source>
        <strain evidence="3 4">7523-2</strain>
    </source>
</reference>
<dbReference type="SUPFAM" id="SSF47413">
    <property type="entry name" value="lambda repressor-like DNA-binding domains"/>
    <property type="match status" value="1"/>
</dbReference>
<evidence type="ECO:0000313" key="3">
    <source>
        <dbReference type="EMBL" id="PAF25692.1"/>
    </source>
</evidence>
<evidence type="ECO:0000259" key="2">
    <source>
        <dbReference type="PROSITE" id="PS50943"/>
    </source>
</evidence>